<dbReference type="PANTHER" id="PTHR24089">
    <property type="entry name" value="SOLUTE CARRIER FAMILY 25"/>
    <property type="match status" value="1"/>
</dbReference>
<reference evidence="9 10" key="1">
    <citation type="journal article" date="2008" name="Nature">
        <title>The genome of the choanoflagellate Monosiga brevicollis and the origin of metazoans.</title>
        <authorList>
            <consortium name="JGI Sequencing"/>
            <person name="King N."/>
            <person name="Westbrook M.J."/>
            <person name="Young S.L."/>
            <person name="Kuo A."/>
            <person name="Abedin M."/>
            <person name="Chapman J."/>
            <person name="Fairclough S."/>
            <person name="Hellsten U."/>
            <person name="Isogai Y."/>
            <person name="Letunic I."/>
            <person name="Marr M."/>
            <person name="Pincus D."/>
            <person name="Putnam N."/>
            <person name="Rokas A."/>
            <person name="Wright K.J."/>
            <person name="Zuzow R."/>
            <person name="Dirks W."/>
            <person name="Good M."/>
            <person name="Goodstein D."/>
            <person name="Lemons D."/>
            <person name="Li W."/>
            <person name="Lyons J.B."/>
            <person name="Morris A."/>
            <person name="Nichols S."/>
            <person name="Richter D.J."/>
            <person name="Salamov A."/>
            <person name="Bork P."/>
            <person name="Lim W.A."/>
            <person name="Manning G."/>
            <person name="Miller W.T."/>
            <person name="McGinnis W."/>
            <person name="Shapiro H."/>
            <person name="Tjian R."/>
            <person name="Grigoriev I.V."/>
            <person name="Rokhsar D."/>
        </authorList>
    </citation>
    <scope>NUCLEOTIDE SEQUENCE [LARGE SCALE GENOMIC DNA]</scope>
    <source>
        <strain evidence="10">MX1 / ATCC 50154</strain>
    </source>
</reference>
<keyword evidence="8" id="KW-1133">Transmembrane helix</keyword>
<dbReference type="InterPro" id="IPR023395">
    <property type="entry name" value="MCP_dom_sf"/>
</dbReference>
<dbReference type="KEGG" id="mbr:MONBRDRAFT_37060"/>
<comment type="similarity">
    <text evidence="7">Belongs to the mitochondrial carrier (TC 2.A.29) family.</text>
</comment>
<dbReference type="Gene3D" id="1.50.40.10">
    <property type="entry name" value="Mitochondrial carrier domain"/>
    <property type="match status" value="1"/>
</dbReference>
<evidence type="ECO:0000256" key="2">
    <source>
        <dbReference type="ARBA" id="ARBA00022448"/>
    </source>
</evidence>
<evidence type="ECO:0000256" key="3">
    <source>
        <dbReference type="ARBA" id="ARBA00022692"/>
    </source>
</evidence>
<accession>A9UZC8</accession>
<feature type="transmembrane region" description="Helical" evidence="8">
    <location>
        <begin position="89"/>
        <end position="112"/>
    </location>
</feature>
<dbReference type="STRING" id="81824.A9UZC8"/>
<keyword evidence="3 6" id="KW-0812">Transmembrane</keyword>
<dbReference type="InterPro" id="IPR002067">
    <property type="entry name" value="MCP"/>
</dbReference>
<feature type="transmembrane region" description="Helical" evidence="8">
    <location>
        <begin position="47"/>
        <end position="68"/>
    </location>
</feature>
<dbReference type="InParanoid" id="A9UZC8"/>
<proteinExistence type="inferred from homology"/>
<dbReference type="Proteomes" id="UP000001357">
    <property type="component" value="Unassembled WGS sequence"/>
</dbReference>
<evidence type="ECO:0000256" key="4">
    <source>
        <dbReference type="ARBA" id="ARBA00022737"/>
    </source>
</evidence>
<organism evidence="9 10">
    <name type="scientific">Monosiga brevicollis</name>
    <name type="common">Choanoflagellate</name>
    <dbReference type="NCBI Taxonomy" id="81824"/>
    <lineage>
        <taxon>Eukaryota</taxon>
        <taxon>Choanoflagellata</taxon>
        <taxon>Craspedida</taxon>
        <taxon>Salpingoecidae</taxon>
        <taxon>Monosiga</taxon>
    </lineage>
</organism>
<evidence type="ECO:0000313" key="9">
    <source>
        <dbReference type="EMBL" id="EDQ89345.1"/>
    </source>
</evidence>
<dbReference type="GeneID" id="5891097"/>
<dbReference type="RefSeq" id="XP_001745921.1">
    <property type="nucleotide sequence ID" value="XM_001745869.1"/>
</dbReference>
<feature type="repeat" description="Solcar" evidence="6">
    <location>
        <begin position="1"/>
        <end position="75"/>
    </location>
</feature>
<dbReference type="Pfam" id="PF00153">
    <property type="entry name" value="Mito_carr"/>
    <property type="match status" value="1"/>
</dbReference>
<evidence type="ECO:0000313" key="10">
    <source>
        <dbReference type="Proteomes" id="UP000001357"/>
    </source>
</evidence>
<dbReference type="InterPro" id="IPR018108">
    <property type="entry name" value="MCP_transmembrane"/>
</dbReference>
<keyword evidence="10" id="KW-1185">Reference proteome</keyword>
<evidence type="ECO:0000256" key="5">
    <source>
        <dbReference type="ARBA" id="ARBA00023136"/>
    </source>
</evidence>
<dbReference type="GO" id="GO:0016020">
    <property type="term" value="C:membrane"/>
    <property type="evidence" value="ECO:0007669"/>
    <property type="project" value="UniProtKB-SubCell"/>
</dbReference>
<evidence type="ECO:0000256" key="1">
    <source>
        <dbReference type="ARBA" id="ARBA00004141"/>
    </source>
</evidence>
<keyword evidence="4" id="KW-0677">Repeat</keyword>
<keyword evidence="2 7" id="KW-0813">Transport</keyword>
<evidence type="ECO:0000256" key="6">
    <source>
        <dbReference type="PROSITE-ProRule" id="PRU00282"/>
    </source>
</evidence>
<comment type="subcellular location">
    <subcellularLocation>
        <location evidence="1">Membrane</location>
        <topology evidence="1">Multi-pass membrane protein</topology>
    </subcellularLocation>
</comment>
<keyword evidence="5 6" id="KW-0472">Membrane</keyword>
<evidence type="ECO:0000256" key="7">
    <source>
        <dbReference type="RuleBase" id="RU000488"/>
    </source>
</evidence>
<dbReference type="EMBL" id="CH991551">
    <property type="protein sequence ID" value="EDQ89345.1"/>
    <property type="molecule type" value="Genomic_DNA"/>
</dbReference>
<dbReference type="PROSITE" id="PS50920">
    <property type="entry name" value="SOLCAR"/>
    <property type="match status" value="1"/>
</dbReference>
<dbReference type="AlphaFoldDB" id="A9UZC8"/>
<name>A9UZC8_MONBE</name>
<sequence length="179" mass="19030">MAGAASQMVIYPLEIARVRLALAPHGTYNGLAHCLKKVAAEEGWRSLFSGLRISIIGIIPFAGIDLASNSLLRDAAAQYLHTDRNKPSVLTLLGCGVASSSIAMLATFPLGLVRTRLQVSATFMPRACQAQTATTDFATLLTKFDSKRAGAAPAASISYTVYGLAKQYISLAYTRAFDS</sequence>
<dbReference type="PRINTS" id="PR00926">
    <property type="entry name" value="MITOCARRIER"/>
</dbReference>
<dbReference type="GO" id="GO:0055085">
    <property type="term" value="P:transmembrane transport"/>
    <property type="evidence" value="ECO:0007669"/>
    <property type="project" value="InterPro"/>
</dbReference>
<dbReference type="SUPFAM" id="SSF103506">
    <property type="entry name" value="Mitochondrial carrier"/>
    <property type="match status" value="1"/>
</dbReference>
<gene>
    <name evidence="9" type="ORF">MONBRDRAFT_37060</name>
</gene>
<dbReference type="eggNOG" id="KOG0036">
    <property type="taxonomic scope" value="Eukaryota"/>
</dbReference>
<evidence type="ECO:0000256" key="8">
    <source>
        <dbReference type="SAM" id="Phobius"/>
    </source>
</evidence>
<protein>
    <submittedName>
        <fullName evidence="9">Uncharacterized protein</fullName>
    </submittedName>
</protein>